<proteinExistence type="predicted"/>
<dbReference type="AlphaFoldDB" id="A0A8J3QBS7"/>
<dbReference type="InterPro" id="IPR045851">
    <property type="entry name" value="AMP-bd_C_sf"/>
</dbReference>
<protein>
    <submittedName>
        <fullName evidence="3">Long-chain-fatty-acid--CoA ligase</fullName>
    </submittedName>
</protein>
<accession>A0A8J3QBS7</accession>
<dbReference type="InterPro" id="IPR000873">
    <property type="entry name" value="AMP-dep_synth/lig_dom"/>
</dbReference>
<sequence length="451" mass="48035">MSAWIDGMLLSGSDSEISLNVGEPISCALLREEVAQRQVVLESLGLKAGGSVALRLPPSLAYVANLLAAWRIGAQVSLLDHRLTAYEVDRALERLDPQVVVSAQGTIPGGLRAFYQVTDVAEAREGSPAATAHAVVQLSSGSTGPSKVIARTAQSLIEEIERYTKIDGVPKPGERVVLLASVVHVLGLVGGLLYCLHAGVELAIPERLTVDSILKLIAASDKPTSIIGVPFHIELLASVENPPALPQLKRMTTGGELVRAEVYQRFTDRYRVPLGNMYGMTEVGVIGTDLFGENRPSIMPAPGITVREDEGELLIAMPESPYIGLTDPTRWVDGWLRTKDAGTVSPQTGLVTVHGRLDSQVSVGGLKVDLTEVEHTLAALPGVQAAVVVYDGGIEAYAVVPDPDQAGEVEAALAQRLAAYKRPKVIHFVEQLPRTATGKLVRAQSVLKTAK</sequence>
<dbReference type="CDD" id="cd04433">
    <property type="entry name" value="AFD_class_I"/>
    <property type="match status" value="1"/>
</dbReference>
<dbReference type="PANTHER" id="PTHR43767:SF10">
    <property type="entry name" value="SURFACTIN SYNTHASE SUBUNIT 1"/>
    <property type="match status" value="1"/>
</dbReference>
<dbReference type="Gene3D" id="3.40.50.12780">
    <property type="entry name" value="N-terminal domain of ligase-like"/>
    <property type="match status" value="1"/>
</dbReference>
<evidence type="ECO:0000259" key="2">
    <source>
        <dbReference type="Pfam" id="PF13193"/>
    </source>
</evidence>
<dbReference type="Proteomes" id="UP000612899">
    <property type="component" value="Unassembled WGS sequence"/>
</dbReference>
<dbReference type="EMBL" id="BONY01000030">
    <property type="protein sequence ID" value="GIH06773.1"/>
    <property type="molecule type" value="Genomic_DNA"/>
</dbReference>
<keyword evidence="4" id="KW-1185">Reference proteome</keyword>
<name>A0A8J3QBS7_9ACTN</name>
<gene>
    <name evidence="3" type="ORF">Rhe02_48400</name>
</gene>
<keyword evidence="3" id="KW-0436">Ligase</keyword>
<reference evidence="3" key="1">
    <citation type="submission" date="2021-01" db="EMBL/GenBank/DDBJ databases">
        <title>Whole genome shotgun sequence of Rhizocola hellebori NBRC 109834.</title>
        <authorList>
            <person name="Komaki H."/>
            <person name="Tamura T."/>
        </authorList>
    </citation>
    <scope>NUCLEOTIDE SEQUENCE</scope>
    <source>
        <strain evidence="3">NBRC 109834</strain>
    </source>
</reference>
<evidence type="ECO:0000259" key="1">
    <source>
        <dbReference type="Pfam" id="PF00501"/>
    </source>
</evidence>
<comment type="caution">
    <text evidence="3">The sequence shown here is derived from an EMBL/GenBank/DDBJ whole genome shotgun (WGS) entry which is preliminary data.</text>
</comment>
<dbReference type="GO" id="GO:0016877">
    <property type="term" value="F:ligase activity, forming carbon-sulfur bonds"/>
    <property type="evidence" value="ECO:0007669"/>
    <property type="project" value="UniProtKB-ARBA"/>
</dbReference>
<dbReference type="InterPro" id="IPR025110">
    <property type="entry name" value="AMP-bd_C"/>
</dbReference>
<dbReference type="SUPFAM" id="SSF56801">
    <property type="entry name" value="Acetyl-CoA synthetase-like"/>
    <property type="match status" value="1"/>
</dbReference>
<feature type="domain" description="AMP-dependent synthetase/ligase" evidence="1">
    <location>
        <begin position="22"/>
        <end position="295"/>
    </location>
</feature>
<evidence type="ECO:0000313" key="4">
    <source>
        <dbReference type="Proteomes" id="UP000612899"/>
    </source>
</evidence>
<dbReference type="InterPro" id="IPR050237">
    <property type="entry name" value="ATP-dep_AMP-bd_enzyme"/>
</dbReference>
<feature type="domain" description="AMP-binding enzyme C-terminal" evidence="2">
    <location>
        <begin position="372"/>
        <end position="439"/>
    </location>
</feature>
<dbReference type="Pfam" id="PF00501">
    <property type="entry name" value="AMP-binding"/>
    <property type="match status" value="1"/>
</dbReference>
<evidence type="ECO:0000313" key="3">
    <source>
        <dbReference type="EMBL" id="GIH06773.1"/>
    </source>
</evidence>
<dbReference type="Gene3D" id="3.30.300.30">
    <property type="match status" value="1"/>
</dbReference>
<dbReference type="Pfam" id="PF13193">
    <property type="entry name" value="AMP-binding_C"/>
    <property type="match status" value="1"/>
</dbReference>
<organism evidence="3 4">
    <name type="scientific">Rhizocola hellebori</name>
    <dbReference type="NCBI Taxonomy" id="1392758"/>
    <lineage>
        <taxon>Bacteria</taxon>
        <taxon>Bacillati</taxon>
        <taxon>Actinomycetota</taxon>
        <taxon>Actinomycetes</taxon>
        <taxon>Micromonosporales</taxon>
        <taxon>Micromonosporaceae</taxon>
        <taxon>Rhizocola</taxon>
    </lineage>
</organism>
<dbReference type="PANTHER" id="PTHR43767">
    <property type="entry name" value="LONG-CHAIN-FATTY-ACID--COA LIGASE"/>
    <property type="match status" value="1"/>
</dbReference>
<dbReference type="InterPro" id="IPR042099">
    <property type="entry name" value="ANL_N_sf"/>
</dbReference>